<evidence type="ECO:0000313" key="2">
    <source>
        <dbReference type="EMBL" id="MBB3963687.1"/>
    </source>
</evidence>
<sequence length="263" mass="30141">MKTLIISRKAEDTRRRFQTRQMQALGLDFEFLDAFEARDLTPEECQKAANSWPSPTLREDIACFTSHRIAWRRVIDRGERMLILEDDAVLSESIADALAGIEARPDADDIAYDLEFAPRDHILAKRPLWTDGIYCARRVFQNRVGLAGYVVGPGAAARMLKDTETYGLLDAYIWHRAWLKAYQIEPAPIIQMQFLDGSADKAAFIRKSIDRAFKPGKLRKNLLRLKIEGIRARNLIRGWLRSERRPLRMDRASFPADPAKPAD</sequence>
<dbReference type="AlphaFoldDB" id="A0A7W6GA89"/>
<evidence type="ECO:0000259" key="1">
    <source>
        <dbReference type="Pfam" id="PF01755"/>
    </source>
</evidence>
<keyword evidence="2" id="KW-0808">Transferase</keyword>
<dbReference type="CDD" id="cd06532">
    <property type="entry name" value="Glyco_transf_25"/>
    <property type="match status" value="1"/>
</dbReference>
<name>A0A7W6GA89_9HYPH</name>
<proteinExistence type="predicted"/>
<accession>A0A7W6GA89</accession>
<comment type="caution">
    <text evidence="2">The sequence shown here is derived from an EMBL/GenBank/DDBJ whole genome shotgun (WGS) entry which is preliminary data.</text>
</comment>
<organism evidence="2 3">
    <name type="scientific">Rhizobium metallidurans</name>
    <dbReference type="NCBI Taxonomy" id="1265931"/>
    <lineage>
        <taxon>Bacteria</taxon>
        <taxon>Pseudomonadati</taxon>
        <taxon>Pseudomonadota</taxon>
        <taxon>Alphaproteobacteria</taxon>
        <taxon>Hyphomicrobiales</taxon>
        <taxon>Rhizobiaceae</taxon>
        <taxon>Rhizobium/Agrobacterium group</taxon>
        <taxon>Rhizobium</taxon>
    </lineage>
</organism>
<dbReference type="InterPro" id="IPR002654">
    <property type="entry name" value="Glyco_trans_25"/>
</dbReference>
<evidence type="ECO:0000313" key="3">
    <source>
        <dbReference type="Proteomes" id="UP000582090"/>
    </source>
</evidence>
<dbReference type="InterPro" id="IPR029044">
    <property type="entry name" value="Nucleotide-diphossugar_trans"/>
</dbReference>
<dbReference type="GO" id="GO:0016740">
    <property type="term" value="F:transferase activity"/>
    <property type="evidence" value="ECO:0007669"/>
    <property type="project" value="UniProtKB-KW"/>
</dbReference>
<dbReference type="Proteomes" id="UP000582090">
    <property type="component" value="Unassembled WGS sequence"/>
</dbReference>
<keyword evidence="3" id="KW-1185">Reference proteome</keyword>
<dbReference type="EMBL" id="JACIDW010000002">
    <property type="protein sequence ID" value="MBB3963687.1"/>
    <property type="molecule type" value="Genomic_DNA"/>
</dbReference>
<dbReference type="Pfam" id="PF01755">
    <property type="entry name" value="Glyco_transf_25"/>
    <property type="match status" value="1"/>
</dbReference>
<dbReference type="RefSeq" id="WP_183899369.1">
    <property type="nucleotide sequence ID" value="NZ_JACIDW010000002.1"/>
</dbReference>
<protein>
    <submittedName>
        <fullName evidence="2">Glycosyl transferase family 25</fullName>
    </submittedName>
</protein>
<feature type="domain" description="Glycosyl transferase family 25" evidence="1">
    <location>
        <begin position="2"/>
        <end position="167"/>
    </location>
</feature>
<reference evidence="2 3" key="1">
    <citation type="submission" date="2020-08" db="EMBL/GenBank/DDBJ databases">
        <title>Genomic Encyclopedia of Type Strains, Phase IV (KMG-IV): sequencing the most valuable type-strain genomes for metagenomic binning, comparative biology and taxonomic classification.</title>
        <authorList>
            <person name="Goeker M."/>
        </authorList>
    </citation>
    <scope>NUCLEOTIDE SEQUENCE [LARGE SCALE GENOMIC DNA]</scope>
    <source>
        <strain evidence="2 3">DSM 26575</strain>
    </source>
</reference>
<dbReference type="SUPFAM" id="SSF53448">
    <property type="entry name" value="Nucleotide-diphospho-sugar transferases"/>
    <property type="match status" value="1"/>
</dbReference>
<gene>
    <name evidence="2" type="ORF">GGQ67_001312</name>
</gene>